<protein>
    <recommendedName>
        <fullName evidence="3">DUF1365 domain-containing protein</fullName>
    </recommendedName>
</protein>
<sequence>MSPHPTATAYLTRVRHQRTSPIKHGFSYPGISYLVDLDKLGSSERPAELPWWASAFTRFKASDHLGDPSCSWRDNVTTYAATHGIDLDGGTVRVLTGARSLGYVFNPVSVYWCRDRGGALACVIAEVHNTYGERHAYLVRPDESGRAEVGKEFYVSPFNDTDGEYTMSLPEPDDEFAVAITLRRTGERPFATTWTGRRIRGRGETLKAAVATPLASYLVTTLIHLHGVRLWSRRLPIQPRPQHAPQEAV</sequence>
<evidence type="ECO:0000313" key="1">
    <source>
        <dbReference type="EMBL" id="NYJ75201.1"/>
    </source>
</evidence>
<organism evidence="1 2">
    <name type="scientific">Allobranchiibius huperziae</name>
    <dbReference type="NCBI Taxonomy" id="1874116"/>
    <lineage>
        <taxon>Bacteria</taxon>
        <taxon>Bacillati</taxon>
        <taxon>Actinomycetota</taxon>
        <taxon>Actinomycetes</taxon>
        <taxon>Micrococcales</taxon>
        <taxon>Dermacoccaceae</taxon>
        <taxon>Allobranchiibius</taxon>
    </lineage>
</organism>
<dbReference type="Proteomes" id="UP000571817">
    <property type="component" value="Unassembled WGS sequence"/>
</dbReference>
<dbReference type="AlphaFoldDB" id="A0A853DKD7"/>
<name>A0A853DKD7_9MICO</name>
<gene>
    <name evidence="1" type="ORF">HNR15_002164</name>
</gene>
<evidence type="ECO:0008006" key="3">
    <source>
        <dbReference type="Google" id="ProtNLM"/>
    </source>
</evidence>
<dbReference type="EMBL" id="JACCFW010000001">
    <property type="protein sequence ID" value="NYJ75201.1"/>
    <property type="molecule type" value="Genomic_DNA"/>
</dbReference>
<comment type="caution">
    <text evidence="1">The sequence shown here is derived from an EMBL/GenBank/DDBJ whole genome shotgun (WGS) entry which is preliminary data.</text>
</comment>
<dbReference type="RefSeq" id="WP_179481678.1">
    <property type="nucleotide sequence ID" value="NZ_JACCFW010000001.1"/>
</dbReference>
<keyword evidence="2" id="KW-1185">Reference proteome</keyword>
<dbReference type="Pfam" id="PF07103">
    <property type="entry name" value="DUF1365"/>
    <property type="match status" value="1"/>
</dbReference>
<dbReference type="PANTHER" id="PTHR33973:SF4">
    <property type="entry name" value="OS07G0153300 PROTEIN"/>
    <property type="match status" value="1"/>
</dbReference>
<reference evidence="1 2" key="1">
    <citation type="submission" date="2020-07" db="EMBL/GenBank/DDBJ databases">
        <title>Sequencing the genomes of 1000 actinobacteria strains.</title>
        <authorList>
            <person name="Klenk H.-P."/>
        </authorList>
    </citation>
    <scope>NUCLEOTIDE SEQUENCE [LARGE SCALE GENOMIC DNA]</scope>
    <source>
        <strain evidence="1 2">DSM 29531</strain>
    </source>
</reference>
<dbReference type="PANTHER" id="PTHR33973">
    <property type="entry name" value="OS07G0153300 PROTEIN"/>
    <property type="match status" value="1"/>
</dbReference>
<evidence type="ECO:0000313" key="2">
    <source>
        <dbReference type="Proteomes" id="UP000571817"/>
    </source>
</evidence>
<dbReference type="InterPro" id="IPR010775">
    <property type="entry name" value="DUF1365"/>
</dbReference>
<accession>A0A853DKD7</accession>
<proteinExistence type="predicted"/>